<dbReference type="GO" id="GO:0050660">
    <property type="term" value="F:flavin adenine dinucleotide binding"/>
    <property type="evidence" value="ECO:0007669"/>
    <property type="project" value="InterPro"/>
</dbReference>
<dbReference type="OrthoDB" id="3536625at2"/>
<protein>
    <submittedName>
        <fullName evidence="2">Acyl-CoA dehydrogenase</fullName>
    </submittedName>
</protein>
<organism evidence="2 3">
    <name type="scientific">Actinoplanes regularis</name>
    <dbReference type="NCBI Taxonomy" id="52697"/>
    <lineage>
        <taxon>Bacteria</taxon>
        <taxon>Bacillati</taxon>
        <taxon>Actinomycetota</taxon>
        <taxon>Actinomycetes</taxon>
        <taxon>Micromonosporales</taxon>
        <taxon>Micromonosporaceae</taxon>
        <taxon>Actinoplanes</taxon>
    </lineage>
</organism>
<keyword evidence="3" id="KW-1185">Reference proteome</keyword>
<dbReference type="GO" id="GO:0016627">
    <property type="term" value="F:oxidoreductase activity, acting on the CH-CH group of donors"/>
    <property type="evidence" value="ECO:0007669"/>
    <property type="project" value="InterPro"/>
</dbReference>
<evidence type="ECO:0000313" key="2">
    <source>
        <dbReference type="EMBL" id="SNS12577.1"/>
    </source>
</evidence>
<dbReference type="Pfam" id="PF02771">
    <property type="entry name" value="Acyl-CoA_dh_N"/>
    <property type="match status" value="1"/>
</dbReference>
<proteinExistence type="predicted"/>
<dbReference type="SUPFAM" id="SSF56645">
    <property type="entry name" value="Acyl-CoA dehydrogenase NM domain-like"/>
    <property type="match status" value="1"/>
</dbReference>
<dbReference type="EMBL" id="FZNR01000010">
    <property type="protein sequence ID" value="SNS12577.1"/>
    <property type="molecule type" value="Genomic_DNA"/>
</dbReference>
<name>A0A239BX42_9ACTN</name>
<evidence type="ECO:0000313" key="3">
    <source>
        <dbReference type="Proteomes" id="UP000198415"/>
    </source>
</evidence>
<evidence type="ECO:0000259" key="1">
    <source>
        <dbReference type="Pfam" id="PF02771"/>
    </source>
</evidence>
<reference evidence="2 3" key="1">
    <citation type="submission" date="2017-06" db="EMBL/GenBank/DDBJ databases">
        <authorList>
            <person name="Kim H.J."/>
            <person name="Triplett B.A."/>
        </authorList>
    </citation>
    <scope>NUCLEOTIDE SEQUENCE [LARGE SCALE GENOMIC DNA]</scope>
    <source>
        <strain evidence="2 3">DSM 43151</strain>
    </source>
</reference>
<dbReference type="Proteomes" id="UP000198415">
    <property type="component" value="Unassembled WGS sequence"/>
</dbReference>
<dbReference type="Gene3D" id="1.10.540.10">
    <property type="entry name" value="Acyl-CoA dehydrogenase/oxidase, N-terminal domain"/>
    <property type="match status" value="1"/>
</dbReference>
<accession>A0A239BX42</accession>
<dbReference type="AlphaFoldDB" id="A0A239BX42"/>
<dbReference type="RefSeq" id="WP_089295727.1">
    <property type="nucleotide sequence ID" value="NZ_BOMU01000062.1"/>
</dbReference>
<dbReference type="InterPro" id="IPR037069">
    <property type="entry name" value="AcylCoA_DH/ox_N_sf"/>
</dbReference>
<dbReference type="InterPro" id="IPR013786">
    <property type="entry name" value="AcylCoA_DH/ox_N"/>
</dbReference>
<gene>
    <name evidence="2" type="ORF">SAMN06264365_110188</name>
</gene>
<feature type="domain" description="Acyl-CoA dehydrogenase/oxidase N-terminal" evidence="1">
    <location>
        <begin position="17"/>
        <end position="117"/>
    </location>
</feature>
<dbReference type="InterPro" id="IPR009100">
    <property type="entry name" value="AcylCoA_DH/oxidase_NM_dom_sf"/>
</dbReference>
<sequence>MTVATPANPRSHPAYREFAEVVAEVLAPAAARVDRTEVPRSHLEALRAVGYHRWFVPEQYGGLSVPPQVKAAADDLLFGVDPSTATIVTQHGAPVGPAIQAGSPQTLALLPKLAAGKLYGGAGMGHVRSWPQRRGTVATRVPGGYRIDGVIGWHSGWGLTDVLWLGAVDEARAEYVFGLADLHDAKISGRVLPLTAVYGSRTAELTLDGYLLPDAYVSEVIPVADWKARDGRISLDVRRAQQIDPGTDPAGVPVVAPPGPYGLARAALDDALRRYPDEPSLLALSAELEHAVATPLPDPHWRAVLDEIAVRATTAGVVARGGAGLLDGDIAQVRARAAVFFQVRGLAPVVRAAHFATYTRPTSA</sequence>